<organism evidence="4 5">
    <name type="scientific">Candidatus Microbacterium stercoravium</name>
    <dbReference type="NCBI Taxonomy" id="2838697"/>
    <lineage>
        <taxon>Bacteria</taxon>
        <taxon>Bacillati</taxon>
        <taxon>Actinomycetota</taxon>
        <taxon>Actinomycetes</taxon>
        <taxon>Micrococcales</taxon>
        <taxon>Microbacteriaceae</taxon>
        <taxon>Microbacterium</taxon>
    </lineage>
</organism>
<dbReference type="AlphaFoldDB" id="A0A9D2H5Z2"/>
<dbReference type="EMBL" id="DXAM01000069">
    <property type="protein sequence ID" value="HJA04210.1"/>
    <property type="molecule type" value="Genomic_DNA"/>
</dbReference>
<accession>A0A9D2H5Z2</accession>
<comment type="caution">
    <text evidence="4">The sequence shown here is derived from an EMBL/GenBank/DDBJ whole genome shotgun (WGS) entry which is preliminary data.</text>
</comment>
<evidence type="ECO:0000313" key="4">
    <source>
        <dbReference type="EMBL" id="HJA04210.1"/>
    </source>
</evidence>
<evidence type="ECO:0000259" key="3">
    <source>
        <dbReference type="PROSITE" id="PS50006"/>
    </source>
</evidence>
<evidence type="ECO:0000256" key="1">
    <source>
        <dbReference type="ARBA" id="ARBA00022553"/>
    </source>
</evidence>
<dbReference type="InterPro" id="IPR000253">
    <property type="entry name" value="FHA_dom"/>
</dbReference>
<dbReference type="Proteomes" id="UP000824220">
    <property type="component" value="Unassembled WGS sequence"/>
</dbReference>
<protein>
    <submittedName>
        <fullName evidence="4">FHA domain-containing protein</fullName>
    </submittedName>
</protein>
<gene>
    <name evidence="4" type="ORF">H9800_05060</name>
</gene>
<evidence type="ECO:0000313" key="5">
    <source>
        <dbReference type="Proteomes" id="UP000824220"/>
    </source>
</evidence>
<dbReference type="SUPFAM" id="SSF49879">
    <property type="entry name" value="SMAD/FHA domain"/>
    <property type="match status" value="1"/>
</dbReference>
<dbReference type="PROSITE" id="PS50006">
    <property type="entry name" value="FHA_DOMAIN"/>
    <property type="match status" value="1"/>
</dbReference>
<reference evidence="4" key="1">
    <citation type="journal article" date="2021" name="PeerJ">
        <title>Extensive microbial diversity within the chicken gut microbiome revealed by metagenomics and culture.</title>
        <authorList>
            <person name="Gilroy R."/>
            <person name="Ravi A."/>
            <person name="Getino M."/>
            <person name="Pursley I."/>
            <person name="Horton D.L."/>
            <person name="Alikhan N.F."/>
            <person name="Baker D."/>
            <person name="Gharbi K."/>
            <person name="Hall N."/>
            <person name="Watson M."/>
            <person name="Adriaenssens E.M."/>
            <person name="Foster-Nyarko E."/>
            <person name="Jarju S."/>
            <person name="Secka A."/>
            <person name="Antonio M."/>
            <person name="Oren A."/>
            <person name="Chaudhuri R.R."/>
            <person name="La Ragione R."/>
            <person name="Hildebrand F."/>
            <person name="Pallen M.J."/>
        </authorList>
    </citation>
    <scope>NUCLEOTIDE SEQUENCE</scope>
    <source>
        <strain evidence="4">ChiHjej8B7-3636</strain>
    </source>
</reference>
<feature type="domain" description="FHA" evidence="3">
    <location>
        <begin position="155"/>
        <end position="214"/>
    </location>
</feature>
<feature type="region of interest" description="Disordered" evidence="2">
    <location>
        <begin position="51"/>
        <end position="75"/>
    </location>
</feature>
<dbReference type="Pfam" id="PF00498">
    <property type="entry name" value="FHA"/>
    <property type="match status" value="1"/>
</dbReference>
<dbReference type="CDD" id="cd00060">
    <property type="entry name" value="FHA"/>
    <property type="match status" value="1"/>
</dbReference>
<name>A0A9D2H5Z2_9MICO</name>
<sequence>MMLSPFWDPADRRRGWHDYVGRVWLVDVKRGLHPYDEKRMRIARKAVRVEPAPERERRVSLATSSSDDAESIAFRPTARVSGGVLGMARATTDPRRTAPAESSSVVLGVPGDLRGAPPVQAPPRRPDPVPAAAAPAHTHELAIDSGQRVAVAGLVILGRAPRAEDVPQGATAVPIPDDTRSISKTHLSARPLPDGVEVVDLGSTNGCEIERAGQTRAIPPRTPIRALPGDRVRFGDRSLVITAAHTD</sequence>
<proteinExistence type="predicted"/>
<keyword evidence="1" id="KW-0597">Phosphoprotein</keyword>
<dbReference type="Gene3D" id="2.60.200.20">
    <property type="match status" value="1"/>
</dbReference>
<dbReference type="InterPro" id="IPR008984">
    <property type="entry name" value="SMAD_FHA_dom_sf"/>
</dbReference>
<evidence type="ECO:0000256" key="2">
    <source>
        <dbReference type="SAM" id="MobiDB-lite"/>
    </source>
</evidence>
<feature type="region of interest" description="Disordered" evidence="2">
    <location>
        <begin position="89"/>
        <end position="137"/>
    </location>
</feature>
<reference evidence="4" key="2">
    <citation type="submission" date="2021-04" db="EMBL/GenBank/DDBJ databases">
        <authorList>
            <person name="Gilroy R."/>
        </authorList>
    </citation>
    <scope>NUCLEOTIDE SEQUENCE</scope>
    <source>
        <strain evidence="4">ChiHjej8B7-3636</strain>
    </source>
</reference>